<evidence type="ECO:0000313" key="2">
    <source>
        <dbReference type="Proteomes" id="UP000054284"/>
    </source>
</evidence>
<organism evidence="1 2">
    <name type="scientific">Candidatus Aramenus sulfurataquae</name>
    <dbReference type="NCBI Taxonomy" id="1326980"/>
    <lineage>
        <taxon>Archaea</taxon>
        <taxon>Thermoproteota</taxon>
        <taxon>Thermoprotei</taxon>
        <taxon>Sulfolobales</taxon>
        <taxon>Sulfolobaceae</taxon>
        <taxon>Candidatus Aramenus</taxon>
    </lineage>
</organism>
<evidence type="ECO:0000313" key="1">
    <source>
        <dbReference type="EMBL" id="EWG07197.1"/>
    </source>
</evidence>
<proteinExistence type="predicted"/>
<keyword evidence="2" id="KW-1185">Reference proteome</keyword>
<dbReference type="AlphaFoldDB" id="W7KWZ5"/>
<accession>W7KWZ5</accession>
<protein>
    <submittedName>
        <fullName evidence="1">Uncharacterized protein</fullName>
    </submittedName>
</protein>
<dbReference type="Proteomes" id="UP000054284">
    <property type="component" value="Unassembled WGS sequence"/>
</dbReference>
<sequence length="72" mass="8319">MGDLIGTILRIAAEFIPEILIATQALPIPQEAGCDVNRYKEDRNNRLYEYVPAVLVPNRIVQNLYNQVNQWY</sequence>
<gene>
    <name evidence="1" type="ORF">ASUL_04371</name>
</gene>
<dbReference type="EMBL" id="ASRH01000004">
    <property type="protein sequence ID" value="EWG07197.1"/>
    <property type="molecule type" value="Genomic_DNA"/>
</dbReference>
<reference evidence="1 2" key="1">
    <citation type="journal article" date="2014" name="Genome Announc.">
        <title>Draft Genome Sequence of the Sulfolobales Archaeon AZ1, Obtained through Metagenomic Analysis of a Mexican Hot Spring.</title>
        <authorList>
            <person name="Servin-Garciduenas L.E."/>
            <person name="Martinez-Romero E."/>
        </authorList>
    </citation>
    <scope>NUCLEOTIDE SEQUENCE [LARGE SCALE GENOMIC DNA]</scope>
    <source>
        <strain evidence="1">AZ1-illumnia</strain>
    </source>
</reference>
<name>W7KWZ5_9CREN</name>
<comment type="caution">
    <text evidence="1">The sequence shown here is derived from an EMBL/GenBank/DDBJ whole genome shotgun (WGS) entry which is preliminary data.</text>
</comment>